<comment type="caution">
    <text evidence="3">The sequence shown here is derived from an EMBL/GenBank/DDBJ whole genome shotgun (WGS) entry which is preliminary data.</text>
</comment>
<feature type="region of interest" description="Disordered" evidence="1">
    <location>
        <begin position="1"/>
        <end position="47"/>
    </location>
</feature>
<sequence>MGQKKDRREAEQRRRAIDRAKKAVKKARKDRERRDQAARESASDVEDVTRMWDRDPRGMLAASPEFSLAALARDATPGWQAGRAAGERATVRRCELLSEQQERLFAAARGGATDSVLLILQGLDTAGKGGIVRHVVGQVDPQGVQLAAFKAPTEEERSHDFLWRVRPHLPRPGFIGVFDRSHYEDLLVPTAQALTGHADEHGQTWTVPREELDRRERDIARMEAEAARSGTRVVKVCLMVSYEEQGRRLRERLDRMGKQWKFSDSDLDTRDDWAHYQTAYEEVLRRTSTRVAPWYVVPADRKWYARLAVTEILVRTLAEIDPQWPSATVDVEASRTRLDRTMTPEALRAWSREKAAKEDLWIADDEAMAFAVDTLNADSRSDAALS</sequence>
<evidence type="ECO:0000256" key="1">
    <source>
        <dbReference type="SAM" id="MobiDB-lite"/>
    </source>
</evidence>
<keyword evidence="4" id="KW-1185">Reference proteome</keyword>
<dbReference type="Proteomes" id="UP001596527">
    <property type="component" value="Unassembled WGS sequence"/>
</dbReference>
<dbReference type="InterPro" id="IPR022300">
    <property type="entry name" value="PPK2-rel_1"/>
</dbReference>
<dbReference type="EMBL" id="JBHTEF010000001">
    <property type="protein sequence ID" value="MFC7581040.1"/>
    <property type="molecule type" value="Genomic_DNA"/>
</dbReference>
<feature type="compositionally biased region" description="Basic and acidic residues" evidence="1">
    <location>
        <begin position="29"/>
        <end position="47"/>
    </location>
</feature>
<protein>
    <submittedName>
        <fullName evidence="3">PPK2 family polyphosphate kinase</fullName>
    </submittedName>
</protein>
<dbReference type="PANTHER" id="PTHR34383:SF3">
    <property type="entry name" value="POLYPHOSPHATE:AMP PHOSPHOTRANSFERASE"/>
    <property type="match status" value="1"/>
</dbReference>
<dbReference type="InterPro" id="IPR027417">
    <property type="entry name" value="P-loop_NTPase"/>
</dbReference>
<gene>
    <name evidence="3" type="ORF">ACFQWG_07500</name>
</gene>
<keyword evidence="3" id="KW-0808">Transferase</keyword>
<keyword evidence="3" id="KW-0418">Kinase</keyword>
<evidence type="ECO:0000313" key="4">
    <source>
        <dbReference type="Proteomes" id="UP001596527"/>
    </source>
</evidence>
<reference evidence="4" key="1">
    <citation type="journal article" date="2019" name="Int. J. Syst. Evol. Microbiol.">
        <title>The Global Catalogue of Microorganisms (GCM) 10K type strain sequencing project: providing services to taxonomists for standard genome sequencing and annotation.</title>
        <authorList>
            <consortium name="The Broad Institute Genomics Platform"/>
            <consortium name="The Broad Institute Genome Sequencing Center for Infectious Disease"/>
            <person name="Wu L."/>
            <person name="Ma J."/>
        </authorList>
    </citation>
    <scope>NUCLEOTIDE SEQUENCE [LARGE SCALE GENOMIC DNA]</scope>
    <source>
        <strain evidence="4">CCUG 56698</strain>
    </source>
</reference>
<dbReference type="Pfam" id="PF03976">
    <property type="entry name" value="PPK2"/>
    <property type="match status" value="1"/>
</dbReference>
<dbReference type="Gene3D" id="3.40.50.300">
    <property type="entry name" value="P-loop containing nucleotide triphosphate hydrolases"/>
    <property type="match status" value="1"/>
</dbReference>
<proteinExistence type="predicted"/>
<evidence type="ECO:0000313" key="3">
    <source>
        <dbReference type="EMBL" id="MFC7581040.1"/>
    </source>
</evidence>
<feature type="domain" description="Polyphosphate kinase-2-related" evidence="2">
    <location>
        <begin position="112"/>
        <end position="320"/>
    </location>
</feature>
<organism evidence="3 4">
    <name type="scientific">Schaalia naturae</name>
    <dbReference type="NCBI Taxonomy" id="635203"/>
    <lineage>
        <taxon>Bacteria</taxon>
        <taxon>Bacillati</taxon>
        <taxon>Actinomycetota</taxon>
        <taxon>Actinomycetes</taxon>
        <taxon>Actinomycetales</taxon>
        <taxon>Actinomycetaceae</taxon>
        <taxon>Schaalia</taxon>
    </lineage>
</organism>
<dbReference type="SUPFAM" id="SSF52540">
    <property type="entry name" value="P-loop containing nucleoside triphosphate hydrolases"/>
    <property type="match status" value="1"/>
</dbReference>
<dbReference type="GO" id="GO:0016301">
    <property type="term" value="F:kinase activity"/>
    <property type="evidence" value="ECO:0007669"/>
    <property type="project" value="UniProtKB-KW"/>
</dbReference>
<name>A0ABW2SMD4_9ACTO</name>
<evidence type="ECO:0000259" key="2">
    <source>
        <dbReference type="Pfam" id="PF03976"/>
    </source>
</evidence>
<dbReference type="RefSeq" id="WP_380973858.1">
    <property type="nucleotide sequence ID" value="NZ_JBHTEF010000001.1"/>
</dbReference>
<dbReference type="NCBIfam" id="TIGR03709">
    <property type="entry name" value="PPK2_rel_1"/>
    <property type="match status" value="1"/>
</dbReference>
<feature type="compositionally biased region" description="Basic and acidic residues" evidence="1">
    <location>
        <begin position="1"/>
        <end position="21"/>
    </location>
</feature>
<accession>A0ABW2SMD4</accession>
<dbReference type="InterPro" id="IPR022488">
    <property type="entry name" value="PPK2-related"/>
</dbReference>
<dbReference type="PANTHER" id="PTHR34383">
    <property type="entry name" value="POLYPHOSPHATE:AMP PHOSPHOTRANSFERASE-RELATED"/>
    <property type="match status" value="1"/>
</dbReference>